<dbReference type="PROSITE" id="PS50109">
    <property type="entry name" value="HIS_KIN"/>
    <property type="match status" value="1"/>
</dbReference>
<dbReference type="InterPro" id="IPR036097">
    <property type="entry name" value="HisK_dim/P_sf"/>
</dbReference>
<keyword evidence="7" id="KW-1133">Transmembrane helix</keyword>
<dbReference type="GO" id="GO:0000155">
    <property type="term" value="F:phosphorelay sensor kinase activity"/>
    <property type="evidence" value="ECO:0007669"/>
    <property type="project" value="InterPro"/>
</dbReference>
<comment type="catalytic activity">
    <reaction evidence="1">
        <text>ATP + protein L-histidine = ADP + protein N-phospho-L-histidine.</text>
        <dbReference type="EC" id="2.7.13.3"/>
    </reaction>
</comment>
<dbReference type="SMART" id="SM00388">
    <property type="entry name" value="HisKA"/>
    <property type="match status" value="1"/>
</dbReference>
<dbReference type="PANTHER" id="PTHR43711:SF26">
    <property type="entry name" value="SENSOR HISTIDINE KINASE RCSC"/>
    <property type="match status" value="1"/>
</dbReference>
<dbReference type="InterPro" id="IPR005467">
    <property type="entry name" value="His_kinase_dom"/>
</dbReference>
<dbReference type="InterPro" id="IPR050736">
    <property type="entry name" value="Sensor_HK_Regulatory"/>
</dbReference>
<evidence type="ECO:0000256" key="1">
    <source>
        <dbReference type="ARBA" id="ARBA00000085"/>
    </source>
</evidence>
<keyword evidence="5 9" id="KW-0418">Kinase</keyword>
<evidence type="ECO:0000313" key="9">
    <source>
        <dbReference type="EMBL" id="HIR89506.1"/>
    </source>
</evidence>
<dbReference type="InterPro" id="IPR004358">
    <property type="entry name" value="Sig_transdc_His_kin-like_C"/>
</dbReference>
<gene>
    <name evidence="9" type="ORF">IAC96_11210</name>
</gene>
<evidence type="ECO:0000256" key="5">
    <source>
        <dbReference type="ARBA" id="ARBA00022777"/>
    </source>
</evidence>
<evidence type="ECO:0000313" key="10">
    <source>
        <dbReference type="Proteomes" id="UP000824201"/>
    </source>
</evidence>
<dbReference type="SUPFAM" id="SSF55874">
    <property type="entry name" value="ATPase domain of HSP90 chaperone/DNA topoisomerase II/histidine kinase"/>
    <property type="match status" value="1"/>
</dbReference>
<dbReference type="SUPFAM" id="SSF47384">
    <property type="entry name" value="Homodimeric domain of signal transducing histidine kinase"/>
    <property type="match status" value="1"/>
</dbReference>
<feature type="domain" description="Histidine kinase" evidence="8">
    <location>
        <begin position="126"/>
        <end position="338"/>
    </location>
</feature>
<feature type="transmembrane region" description="Helical" evidence="7">
    <location>
        <begin position="37"/>
        <end position="56"/>
    </location>
</feature>
<evidence type="ECO:0000256" key="6">
    <source>
        <dbReference type="ARBA" id="ARBA00023012"/>
    </source>
</evidence>
<protein>
    <recommendedName>
        <fullName evidence="2">histidine kinase</fullName>
        <ecNumber evidence="2">2.7.13.3</ecNumber>
    </recommendedName>
</protein>
<dbReference type="SMART" id="SM00387">
    <property type="entry name" value="HATPase_c"/>
    <property type="match status" value="1"/>
</dbReference>
<organism evidence="9 10">
    <name type="scientific">Candidatus Fimimorpha faecalis</name>
    <dbReference type="NCBI Taxonomy" id="2840824"/>
    <lineage>
        <taxon>Bacteria</taxon>
        <taxon>Bacillati</taxon>
        <taxon>Bacillota</taxon>
        <taxon>Clostridia</taxon>
        <taxon>Eubacteriales</taxon>
        <taxon>Candidatus Fimimorpha</taxon>
    </lineage>
</organism>
<evidence type="ECO:0000256" key="7">
    <source>
        <dbReference type="SAM" id="Phobius"/>
    </source>
</evidence>
<dbReference type="Pfam" id="PF00512">
    <property type="entry name" value="HisKA"/>
    <property type="match status" value="1"/>
</dbReference>
<sequence length="338" mass="38470">MKHFGFYRKLILILGFVLTLIFAVGIFFTELSSIGKLLILGGWIVLYGTFFLLDFLHRHYMDDLLEQLTLLIEALIGEQELHIFSETEDTLTSRLQHQLLKLRTILLSQNQLLEQEKGQIKSLISDISHQIKTPIATANTFAQLLNDKALSDEERTEYIASLQISIEKLTFLTNSLIKMSRLESGMICLKPERNSLNDVVLQSVKTVYTKAKQKKLTITFDCEQRYEAIFDFNWTVEAVTNVLDNAVKYTPNGGTVRLQITEYPSYLRLDISDNGIGIPQEEQAKIFGRFYRGKQSASIDGVGIGLYLTRDIINKQSGYVKVTSDENGSSFSLFLKKD</sequence>
<dbReference type="Pfam" id="PF02518">
    <property type="entry name" value="HATPase_c"/>
    <property type="match status" value="1"/>
</dbReference>
<dbReference type="Proteomes" id="UP000824201">
    <property type="component" value="Unassembled WGS sequence"/>
</dbReference>
<dbReference type="CDD" id="cd00075">
    <property type="entry name" value="HATPase"/>
    <property type="match status" value="1"/>
</dbReference>
<proteinExistence type="predicted"/>
<dbReference type="PANTHER" id="PTHR43711">
    <property type="entry name" value="TWO-COMPONENT HISTIDINE KINASE"/>
    <property type="match status" value="1"/>
</dbReference>
<dbReference type="Gene3D" id="3.30.565.10">
    <property type="entry name" value="Histidine kinase-like ATPase, C-terminal domain"/>
    <property type="match status" value="1"/>
</dbReference>
<dbReference type="AlphaFoldDB" id="A0A9D1JEH4"/>
<dbReference type="InterPro" id="IPR003661">
    <property type="entry name" value="HisK_dim/P_dom"/>
</dbReference>
<comment type="caution">
    <text evidence="9">The sequence shown here is derived from an EMBL/GenBank/DDBJ whole genome shotgun (WGS) entry which is preliminary data.</text>
</comment>
<dbReference type="EMBL" id="DVHN01000149">
    <property type="protein sequence ID" value="HIR89506.1"/>
    <property type="molecule type" value="Genomic_DNA"/>
</dbReference>
<accession>A0A9D1JEH4</accession>
<dbReference type="EC" id="2.7.13.3" evidence="2"/>
<name>A0A9D1JEH4_9FIRM</name>
<keyword evidence="4" id="KW-0808">Transferase</keyword>
<reference evidence="9" key="2">
    <citation type="journal article" date="2021" name="PeerJ">
        <title>Extensive microbial diversity within the chicken gut microbiome revealed by metagenomics and culture.</title>
        <authorList>
            <person name="Gilroy R."/>
            <person name="Ravi A."/>
            <person name="Getino M."/>
            <person name="Pursley I."/>
            <person name="Horton D.L."/>
            <person name="Alikhan N.F."/>
            <person name="Baker D."/>
            <person name="Gharbi K."/>
            <person name="Hall N."/>
            <person name="Watson M."/>
            <person name="Adriaenssens E.M."/>
            <person name="Foster-Nyarko E."/>
            <person name="Jarju S."/>
            <person name="Secka A."/>
            <person name="Antonio M."/>
            <person name="Oren A."/>
            <person name="Chaudhuri R.R."/>
            <person name="La Ragione R."/>
            <person name="Hildebrand F."/>
            <person name="Pallen M.J."/>
        </authorList>
    </citation>
    <scope>NUCLEOTIDE SEQUENCE</scope>
    <source>
        <strain evidence="9">ChiW13-3771</strain>
    </source>
</reference>
<dbReference type="InterPro" id="IPR036890">
    <property type="entry name" value="HATPase_C_sf"/>
</dbReference>
<dbReference type="PRINTS" id="PR00344">
    <property type="entry name" value="BCTRLSENSOR"/>
</dbReference>
<evidence type="ECO:0000256" key="3">
    <source>
        <dbReference type="ARBA" id="ARBA00022553"/>
    </source>
</evidence>
<dbReference type="InterPro" id="IPR003594">
    <property type="entry name" value="HATPase_dom"/>
</dbReference>
<evidence type="ECO:0000259" key="8">
    <source>
        <dbReference type="PROSITE" id="PS50109"/>
    </source>
</evidence>
<feature type="transmembrane region" description="Helical" evidence="7">
    <location>
        <begin position="12"/>
        <end position="31"/>
    </location>
</feature>
<reference evidence="9" key="1">
    <citation type="submission" date="2020-10" db="EMBL/GenBank/DDBJ databases">
        <authorList>
            <person name="Gilroy R."/>
        </authorList>
    </citation>
    <scope>NUCLEOTIDE SEQUENCE</scope>
    <source>
        <strain evidence="9">ChiW13-3771</strain>
    </source>
</reference>
<evidence type="ECO:0000256" key="4">
    <source>
        <dbReference type="ARBA" id="ARBA00022679"/>
    </source>
</evidence>
<keyword evidence="3" id="KW-0597">Phosphoprotein</keyword>
<dbReference type="CDD" id="cd00082">
    <property type="entry name" value="HisKA"/>
    <property type="match status" value="1"/>
</dbReference>
<keyword evidence="7" id="KW-0472">Membrane</keyword>
<evidence type="ECO:0000256" key="2">
    <source>
        <dbReference type="ARBA" id="ARBA00012438"/>
    </source>
</evidence>
<dbReference type="Gene3D" id="1.10.287.130">
    <property type="match status" value="1"/>
</dbReference>
<keyword evidence="6" id="KW-0902">Two-component regulatory system</keyword>
<keyword evidence="7" id="KW-0812">Transmembrane</keyword>